<sequence>SWLIGPSVLQTYAPSVSWWTIKPSAYRTIHVSDLVVYHYDRPRSTNRLPVRSMVVITPSAYRSIHAIRTISLSHPRPMKSFVRRPLVCSRVQHPFCPLVLTVDFPVDCIHGRPLGVFGCTYPRASSNTFPLYAFPINFSTDDPIDPIIELSTRTINQVVEPFGGSHRILDHVIRHMIGWTHPIRLIHPSYTFHRTVGSGGSMRISSVETPRIHSDSGDTRRAAPPFRPTLRGEWVCFRNITSVRCTLPKGCIFPIVTVRPYPPFGQRSPSSVELSLVFSSPS</sequence>
<dbReference type="Proteomes" id="UP000008694">
    <property type="component" value="Unassembled WGS sequence"/>
</dbReference>
<feature type="non-terminal residue" evidence="1">
    <location>
        <position position="1"/>
    </location>
</feature>
<gene>
    <name evidence="1" type="ORF">ARALYDRAFT_497486</name>
</gene>
<proteinExistence type="predicted"/>
<evidence type="ECO:0000313" key="1">
    <source>
        <dbReference type="EMBL" id="EFH38629.1"/>
    </source>
</evidence>
<name>D7MXV3_ARALL</name>
<evidence type="ECO:0000313" key="2">
    <source>
        <dbReference type="Proteomes" id="UP000008694"/>
    </source>
</evidence>
<accession>D7MXV3</accession>
<keyword evidence="2" id="KW-1185">Reference proteome</keyword>
<dbReference type="AlphaFoldDB" id="D7MXV3"/>
<organism evidence="2">
    <name type="scientific">Arabidopsis lyrata subsp. lyrata</name>
    <name type="common">Lyre-leaved rock-cress</name>
    <dbReference type="NCBI Taxonomy" id="81972"/>
    <lineage>
        <taxon>Eukaryota</taxon>
        <taxon>Viridiplantae</taxon>
        <taxon>Streptophyta</taxon>
        <taxon>Embryophyta</taxon>
        <taxon>Tracheophyta</taxon>
        <taxon>Spermatophyta</taxon>
        <taxon>Magnoliopsida</taxon>
        <taxon>eudicotyledons</taxon>
        <taxon>Gunneridae</taxon>
        <taxon>Pentapetalae</taxon>
        <taxon>rosids</taxon>
        <taxon>malvids</taxon>
        <taxon>Brassicales</taxon>
        <taxon>Brassicaceae</taxon>
        <taxon>Camelineae</taxon>
        <taxon>Arabidopsis</taxon>
    </lineage>
</organism>
<protein>
    <submittedName>
        <fullName evidence="1">Uncharacterized protein</fullName>
    </submittedName>
</protein>
<dbReference type="EMBL" id="GL349107">
    <property type="protein sequence ID" value="EFH38629.1"/>
    <property type="molecule type" value="Genomic_DNA"/>
</dbReference>
<dbReference type="HOGENOM" id="CLU_988948_0_0_1"/>
<reference evidence="2" key="1">
    <citation type="journal article" date="2011" name="Nat. Genet.">
        <title>The Arabidopsis lyrata genome sequence and the basis of rapid genome size change.</title>
        <authorList>
            <person name="Hu T.T."/>
            <person name="Pattyn P."/>
            <person name="Bakker E.G."/>
            <person name="Cao J."/>
            <person name="Cheng J.-F."/>
            <person name="Clark R.M."/>
            <person name="Fahlgren N."/>
            <person name="Fawcett J.A."/>
            <person name="Grimwood J."/>
            <person name="Gundlach H."/>
            <person name="Haberer G."/>
            <person name="Hollister J.D."/>
            <person name="Ossowski S."/>
            <person name="Ottilar R.P."/>
            <person name="Salamov A.A."/>
            <person name="Schneeberger K."/>
            <person name="Spannagl M."/>
            <person name="Wang X."/>
            <person name="Yang L."/>
            <person name="Nasrallah M.E."/>
            <person name="Bergelson J."/>
            <person name="Carrington J.C."/>
            <person name="Gaut B.S."/>
            <person name="Schmutz J."/>
            <person name="Mayer K.F.X."/>
            <person name="Van de Peer Y."/>
            <person name="Grigoriev I.V."/>
            <person name="Nordborg M."/>
            <person name="Weigel D."/>
            <person name="Guo Y.-L."/>
        </authorList>
    </citation>
    <scope>NUCLEOTIDE SEQUENCE [LARGE SCALE GENOMIC DNA]</scope>
    <source>
        <strain evidence="2">cv. MN47</strain>
    </source>
</reference>
<dbReference type="Gramene" id="fgenesh2_kg.616__1__AT2G12505.1">
    <property type="protein sequence ID" value="fgenesh2_kg.616__1__AT2G12505.1"/>
    <property type="gene ID" value="fgenesh2_kg.616__1__AT2G12505.1"/>
</dbReference>